<name>A0A059T5I1_9CAUD</name>
<gene>
    <name evidence="1" type="ORF">LP032_079</name>
</gene>
<evidence type="ECO:0000313" key="1">
    <source>
        <dbReference type="EMBL" id="AHL18928.1"/>
    </source>
</evidence>
<dbReference type="EMBL" id="KJ094026">
    <property type="protein sequence ID" value="AHL18928.1"/>
    <property type="molecule type" value="Genomic_DNA"/>
</dbReference>
<protein>
    <submittedName>
        <fullName evidence="1">Uncharacterized protein</fullName>
    </submittedName>
</protein>
<reference evidence="1" key="1">
    <citation type="journal article" date="2014" name="Appl. Environ. Microbiol.">
        <title>Comparative genomic and morphological analysis of Listeria phages isolated from farm environments.</title>
        <authorList>
            <person name="Denes T."/>
            <person name="Vongkamjan K."/>
            <person name="Ackermann H.W."/>
            <person name="Moreno Switt A.I."/>
            <person name="Wiedmann M."/>
            <person name="den Bakker H.C."/>
        </authorList>
    </citation>
    <scope>NUCLEOTIDE SEQUENCE</scope>
</reference>
<accession>A0A059T5I1</accession>
<organism evidence="1">
    <name type="scientific">Listeria phage LP-032</name>
    <dbReference type="NCBI Taxonomy" id="1173746"/>
    <lineage>
        <taxon>Viruses</taxon>
        <taxon>Duplodnaviria</taxon>
        <taxon>Heunggongvirae</taxon>
        <taxon>Uroviricota</taxon>
        <taxon>Caudoviricetes</taxon>
        <taxon>Homburgvirus</taxon>
        <taxon>Homburgvirus LP26</taxon>
    </lineage>
</organism>
<proteinExistence type="predicted"/>
<sequence length="87" mass="10183">MEELGYLIDGINRNTVLELKVIEDNKFDCSCLITYWNEEYGTINTFRFSNSDTILRALFYVNYRKDKAQIGHEFTASRRGAFVIETT</sequence>